<dbReference type="AlphaFoldDB" id="A0A5N6YBI3"/>
<gene>
    <name evidence="3" type="ORF">BDV24DRAFT_130560</name>
</gene>
<name>A0A5N6YBI3_9EURO</name>
<organism evidence="3">
    <name type="scientific">Aspergillus arachidicola</name>
    <dbReference type="NCBI Taxonomy" id="656916"/>
    <lineage>
        <taxon>Eukaryota</taxon>
        <taxon>Fungi</taxon>
        <taxon>Dikarya</taxon>
        <taxon>Ascomycota</taxon>
        <taxon>Pezizomycotina</taxon>
        <taxon>Eurotiomycetes</taxon>
        <taxon>Eurotiomycetidae</taxon>
        <taxon>Eurotiales</taxon>
        <taxon>Aspergillaceae</taxon>
        <taxon>Aspergillus</taxon>
        <taxon>Aspergillus subgen. Circumdati</taxon>
    </lineage>
</organism>
<evidence type="ECO:0000256" key="2">
    <source>
        <dbReference type="SAM" id="MobiDB-lite"/>
    </source>
</evidence>
<protein>
    <submittedName>
        <fullName evidence="3">Uncharacterized protein</fullName>
    </submittedName>
</protein>
<proteinExistence type="predicted"/>
<feature type="region of interest" description="Disordered" evidence="2">
    <location>
        <begin position="253"/>
        <end position="274"/>
    </location>
</feature>
<keyword evidence="1" id="KW-0175">Coiled coil</keyword>
<evidence type="ECO:0000313" key="3">
    <source>
        <dbReference type="EMBL" id="KAE8342568.1"/>
    </source>
</evidence>
<dbReference type="OrthoDB" id="3649573at2759"/>
<accession>A0A5N6YBI3</accession>
<feature type="region of interest" description="Disordered" evidence="2">
    <location>
        <begin position="624"/>
        <end position="644"/>
    </location>
</feature>
<evidence type="ECO:0000256" key="1">
    <source>
        <dbReference type="SAM" id="Coils"/>
    </source>
</evidence>
<dbReference type="EMBL" id="ML737134">
    <property type="protein sequence ID" value="KAE8342568.1"/>
    <property type="molecule type" value="Genomic_DNA"/>
</dbReference>
<sequence length="774" mass="79956">MMTGQTFAPKSWRQTWQVQGKDTHIFTGQLPDAVKVLCDISIYHLFNTFLHYAKDQGVQQIACGIVFVLLTHYLYHKLIPPAEPSIMAGLLGQGGPLGGLSDTLGGASGALGGVTNAASGLGSTLGGATGGLDGVTNTLGGALGGLGGDGLLPGSEGLNLIGLVGIGSNEKALLDLNPAKKKEQVMKEKAEAQALAQKHAAEKQELEKKLQTGQISQEQHSMEKAKLGQHHQLEEQALVNKVNESRTNLIDSLQKDSTAVKPNGPTQGTSLSGVGDTLGGVTGGLNAPLGGATGAAGGLGGPLAGVTGDPNTSIGGLTGAAGGLGNAVGGLTDGLPGSDLLGNLLKAGQGLNVAGIVGIGSDEEAILDLNPAKKKKQIEEEQRAAKLLEQHQRHECQQLEKALQMGQISQAQYVDAISALNSQHQVQNHRLRQNIMNSRTQIINEIRQQQGGTGMSSMGVPSASVQPGAGSGITPAFANNVHNIALEPQKVQQTSLFYAYMACSHPAASLNSNYVLIFPTATTANLWYQDVAQKQGVQRLGHQFYTYGDVTPHPIQFNQTFASSFAAGQMIATPVTGCQPVLPPQTADGYFVPSKSMHSGCNSSGFVAGVNSSSQTATVSGNGLNLSDSQGTGGRSNHGTRQKWTKERVASQIGQQLKSQGDPRPLSAIQKEVLSDLQGDCVNCVGTGAGLSGQVTPVNNVTGTGIQDPGTQGLNVGGILGIGSNEKAMLDLNPTKKREQVIREQQQVAQQGPGALPGVGAIPGVGQPLGVLAR</sequence>
<reference evidence="3" key="1">
    <citation type="submission" date="2019-04" db="EMBL/GenBank/DDBJ databases">
        <title>Friends and foes A comparative genomics study of 23 Aspergillus species from section Flavi.</title>
        <authorList>
            <consortium name="DOE Joint Genome Institute"/>
            <person name="Kjaerbolling I."/>
            <person name="Vesth T."/>
            <person name="Frisvad J.C."/>
            <person name="Nybo J.L."/>
            <person name="Theobald S."/>
            <person name="Kildgaard S."/>
            <person name="Isbrandt T."/>
            <person name="Kuo A."/>
            <person name="Sato A."/>
            <person name="Lyhne E.K."/>
            <person name="Kogle M.E."/>
            <person name="Wiebenga A."/>
            <person name="Kun R.S."/>
            <person name="Lubbers R.J."/>
            <person name="Makela M.R."/>
            <person name="Barry K."/>
            <person name="Chovatia M."/>
            <person name="Clum A."/>
            <person name="Daum C."/>
            <person name="Haridas S."/>
            <person name="He G."/>
            <person name="LaButti K."/>
            <person name="Lipzen A."/>
            <person name="Mondo S."/>
            <person name="Riley R."/>
            <person name="Salamov A."/>
            <person name="Simmons B.A."/>
            <person name="Magnuson J.K."/>
            <person name="Henrissat B."/>
            <person name="Mortensen U.H."/>
            <person name="Larsen T.O."/>
            <person name="Devries R.P."/>
            <person name="Grigoriev I.V."/>
            <person name="Machida M."/>
            <person name="Baker S.E."/>
            <person name="Andersen M.R."/>
        </authorList>
    </citation>
    <scope>NUCLEOTIDE SEQUENCE</scope>
    <source>
        <strain evidence="3">CBS 117612</strain>
    </source>
</reference>
<feature type="coiled-coil region" evidence="1">
    <location>
        <begin position="182"/>
        <end position="212"/>
    </location>
</feature>
<dbReference type="Proteomes" id="UP000325558">
    <property type="component" value="Unassembled WGS sequence"/>
</dbReference>